<keyword evidence="2" id="KW-1185">Reference proteome</keyword>
<comment type="caution">
    <text evidence="1">The sequence shown here is derived from an EMBL/GenBank/DDBJ whole genome shotgun (WGS) entry which is preliminary data.</text>
</comment>
<dbReference type="EMBL" id="JBCGBO010000005">
    <property type="protein sequence ID" value="KAK9201871.1"/>
    <property type="molecule type" value="Genomic_DNA"/>
</dbReference>
<organism evidence="1 2">
    <name type="scientific">Citrus x changshan-huyou</name>
    <dbReference type="NCBI Taxonomy" id="2935761"/>
    <lineage>
        <taxon>Eukaryota</taxon>
        <taxon>Viridiplantae</taxon>
        <taxon>Streptophyta</taxon>
        <taxon>Embryophyta</taxon>
        <taxon>Tracheophyta</taxon>
        <taxon>Spermatophyta</taxon>
        <taxon>Magnoliopsida</taxon>
        <taxon>eudicotyledons</taxon>
        <taxon>Gunneridae</taxon>
        <taxon>Pentapetalae</taxon>
        <taxon>rosids</taxon>
        <taxon>malvids</taxon>
        <taxon>Sapindales</taxon>
        <taxon>Rutaceae</taxon>
        <taxon>Aurantioideae</taxon>
        <taxon>Citrus</taxon>
    </lineage>
</organism>
<protein>
    <submittedName>
        <fullName evidence="1">Uncharacterized protein</fullName>
    </submittedName>
</protein>
<name>A0AAP0MAJ9_9ROSI</name>
<reference evidence="1 2" key="1">
    <citation type="submission" date="2024-05" db="EMBL/GenBank/DDBJ databases">
        <title>Haplotype-resolved chromosome-level genome assembly of Huyou (Citrus changshanensis).</title>
        <authorList>
            <person name="Miao C."/>
            <person name="Chen W."/>
            <person name="Wu Y."/>
            <person name="Wang L."/>
            <person name="Zhao S."/>
            <person name="Grierson D."/>
            <person name="Xu C."/>
            <person name="Chen K."/>
        </authorList>
    </citation>
    <scope>NUCLEOTIDE SEQUENCE [LARGE SCALE GENOMIC DNA]</scope>
    <source>
        <strain evidence="1">01-14</strain>
        <tissue evidence="1">Leaf</tissue>
    </source>
</reference>
<dbReference type="Proteomes" id="UP001428341">
    <property type="component" value="Unassembled WGS sequence"/>
</dbReference>
<evidence type="ECO:0000313" key="2">
    <source>
        <dbReference type="Proteomes" id="UP001428341"/>
    </source>
</evidence>
<accession>A0AAP0MAJ9</accession>
<sequence>MAIWKLSSEICNVAVTFETGKIVFLAFEKLQQLKTFPSLNSFGLCHSSYHNAVRSLGTKQSNIYTLSTSAISTFDNLALHYILCFSLLPSI</sequence>
<gene>
    <name evidence="1" type="ORF">WN944_017079</name>
</gene>
<proteinExistence type="predicted"/>
<dbReference type="AlphaFoldDB" id="A0AAP0MAJ9"/>
<evidence type="ECO:0000313" key="1">
    <source>
        <dbReference type="EMBL" id="KAK9201871.1"/>
    </source>
</evidence>